<keyword evidence="1" id="KW-1133">Transmembrane helix</keyword>
<keyword evidence="3" id="KW-1185">Reference proteome</keyword>
<proteinExistence type="predicted"/>
<feature type="transmembrane region" description="Helical" evidence="1">
    <location>
        <begin position="130"/>
        <end position="152"/>
    </location>
</feature>
<accession>A0A517Q6T5</accession>
<dbReference type="EMBL" id="CP037421">
    <property type="protein sequence ID" value="QDT27340.1"/>
    <property type="molecule type" value="Genomic_DNA"/>
</dbReference>
<evidence type="ECO:0000313" key="3">
    <source>
        <dbReference type="Proteomes" id="UP000315647"/>
    </source>
</evidence>
<reference evidence="2 3" key="1">
    <citation type="submission" date="2019-03" db="EMBL/GenBank/DDBJ databases">
        <title>Deep-cultivation of Planctomycetes and their phenomic and genomic characterization uncovers novel biology.</title>
        <authorList>
            <person name="Wiegand S."/>
            <person name="Jogler M."/>
            <person name="Boedeker C."/>
            <person name="Pinto D."/>
            <person name="Vollmers J."/>
            <person name="Rivas-Marin E."/>
            <person name="Kohn T."/>
            <person name="Peeters S.H."/>
            <person name="Heuer A."/>
            <person name="Rast P."/>
            <person name="Oberbeckmann S."/>
            <person name="Bunk B."/>
            <person name="Jeske O."/>
            <person name="Meyerdierks A."/>
            <person name="Storesund J.E."/>
            <person name="Kallscheuer N."/>
            <person name="Luecker S."/>
            <person name="Lage O.M."/>
            <person name="Pohl T."/>
            <person name="Merkel B.J."/>
            <person name="Hornburger P."/>
            <person name="Mueller R.-W."/>
            <person name="Bruemmer F."/>
            <person name="Labrenz M."/>
            <person name="Spormann A.M."/>
            <person name="Op den Camp H."/>
            <person name="Overmann J."/>
            <person name="Amann R."/>
            <person name="Jetten M.S.M."/>
            <person name="Mascher T."/>
            <person name="Medema M.H."/>
            <person name="Devos D.P."/>
            <person name="Kaster A.-K."/>
            <person name="Ovreas L."/>
            <person name="Rohde M."/>
            <person name="Galperin M.Y."/>
            <person name="Jogler C."/>
        </authorList>
    </citation>
    <scope>NUCLEOTIDE SEQUENCE [LARGE SCALE GENOMIC DNA]</scope>
    <source>
        <strain evidence="2 3">Enr10</strain>
    </source>
</reference>
<protein>
    <submittedName>
        <fullName evidence="2">Uncharacterized protein</fullName>
    </submittedName>
</protein>
<organism evidence="2 3">
    <name type="scientific">Gimesia panareensis</name>
    <dbReference type="NCBI Taxonomy" id="2527978"/>
    <lineage>
        <taxon>Bacteria</taxon>
        <taxon>Pseudomonadati</taxon>
        <taxon>Planctomycetota</taxon>
        <taxon>Planctomycetia</taxon>
        <taxon>Planctomycetales</taxon>
        <taxon>Planctomycetaceae</taxon>
        <taxon>Gimesia</taxon>
    </lineage>
</organism>
<keyword evidence="1" id="KW-0472">Membrane</keyword>
<gene>
    <name evidence="2" type="ORF">Enr10x_26570</name>
</gene>
<name>A0A517Q6T5_9PLAN</name>
<sequence>MIMFAAGLQNTTSDLLAILGIAIALSAYLSGIRLYAIQKIADIPDNDPQKEDKKRKIQVKLAWLTLADAPMVFSAFLLGLTVLLYPVTGMTPFRWFVPLGMGLFLFAGVAMVVQHVIAWYKTLSELIDQVALNIMLVMLIVAGVLWWIFLYVEQH</sequence>
<dbReference type="Proteomes" id="UP000315647">
    <property type="component" value="Chromosome"/>
</dbReference>
<feature type="transmembrane region" description="Helical" evidence="1">
    <location>
        <begin position="15"/>
        <end position="36"/>
    </location>
</feature>
<dbReference type="AlphaFoldDB" id="A0A517Q6T5"/>
<keyword evidence="1" id="KW-0812">Transmembrane</keyword>
<evidence type="ECO:0000256" key="1">
    <source>
        <dbReference type="SAM" id="Phobius"/>
    </source>
</evidence>
<feature type="transmembrane region" description="Helical" evidence="1">
    <location>
        <begin position="95"/>
        <end position="118"/>
    </location>
</feature>
<feature type="transmembrane region" description="Helical" evidence="1">
    <location>
        <begin position="61"/>
        <end position="83"/>
    </location>
</feature>
<evidence type="ECO:0000313" key="2">
    <source>
        <dbReference type="EMBL" id="QDT27340.1"/>
    </source>
</evidence>